<evidence type="ECO:0000256" key="1">
    <source>
        <dbReference type="SAM" id="Phobius"/>
    </source>
</evidence>
<dbReference type="AlphaFoldDB" id="A0A380GSJ9"/>
<accession>A0A380GSJ9</accession>
<dbReference type="SUPFAM" id="SSF48371">
    <property type="entry name" value="ARM repeat"/>
    <property type="match status" value="1"/>
</dbReference>
<dbReference type="Proteomes" id="UP000254100">
    <property type="component" value="Unassembled WGS sequence"/>
</dbReference>
<dbReference type="PANTHER" id="PTHR37813">
    <property type="entry name" value="FELS-2 PROPHAGE PROTEIN"/>
    <property type="match status" value="1"/>
</dbReference>
<evidence type="ECO:0000313" key="3">
    <source>
        <dbReference type="Proteomes" id="UP000254100"/>
    </source>
</evidence>
<feature type="transmembrane region" description="Helical" evidence="1">
    <location>
        <begin position="274"/>
        <end position="296"/>
    </location>
</feature>
<dbReference type="OrthoDB" id="2157658at2"/>
<keyword evidence="1" id="KW-0472">Membrane</keyword>
<protein>
    <submittedName>
        <fullName evidence="2">Putative phage tail protein</fullName>
    </submittedName>
</protein>
<name>A0A380GSJ9_9STAP</name>
<dbReference type="EMBL" id="UHDT01000001">
    <property type="protein sequence ID" value="SUM57059.1"/>
    <property type="molecule type" value="Genomic_DNA"/>
</dbReference>
<organism evidence="2 3">
    <name type="scientific">Staphylococcus microti</name>
    <dbReference type="NCBI Taxonomy" id="569857"/>
    <lineage>
        <taxon>Bacteria</taxon>
        <taxon>Bacillati</taxon>
        <taxon>Bacillota</taxon>
        <taxon>Bacilli</taxon>
        <taxon>Bacillales</taxon>
        <taxon>Staphylococcaceae</taxon>
        <taxon>Staphylococcus</taxon>
    </lineage>
</organism>
<dbReference type="PANTHER" id="PTHR37813:SF1">
    <property type="entry name" value="FELS-2 PROPHAGE PROTEIN"/>
    <property type="match status" value="1"/>
</dbReference>
<feature type="transmembrane region" description="Helical" evidence="1">
    <location>
        <begin position="738"/>
        <end position="761"/>
    </location>
</feature>
<proteinExistence type="predicted"/>
<dbReference type="RefSeq" id="WP_052502865.1">
    <property type="nucleotide sequence ID" value="NZ_JXWY01000013.1"/>
</dbReference>
<feature type="transmembrane region" description="Helical" evidence="1">
    <location>
        <begin position="571"/>
        <end position="592"/>
    </location>
</feature>
<feature type="transmembrane region" description="Helical" evidence="1">
    <location>
        <begin position="626"/>
        <end position="652"/>
    </location>
</feature>
<feature type="transmembrane region" description="Helical" evidence="1">
    <location>
        <begin position="243"/>
        <end position="268"/>
    </location>
</feature>
<dbReference type="InterPro" id="IPR016024">
    <property type="entry name" value="ARM-type_fold"/>
</dbReference>
<keyword evidence="1" id="KW-1133">Transmembrane helix</keyword>
<keyword evidence="1" id="KW-0812">Transmembrane</keyword>
<gene>
    <name evidence="2" type="ORF">NCTC13832_00724</name>
</gene>
<reference evidence="2 3" key="1">
    <citation type="submission" date="2018-06" db="EMBL/GenBank/DDBJ databases">
        <authorList>
            <consortium name="Pathogen Informatics"/>
            <person name="Doyle S."/>
        </authorList>
    </citation>
    <scope>NUCLEOTIDE SEQUENCE [LARGE SCALE GENOMIC DNA]</scope>
    <source>
        <strain evidence="2 3">NCTC13832</strain>
    </source>
</reference>
<evidence type="ECO:0000313" key="2">
    <source>
        <dbReference type="EMBL" id="SUM57059.1"/>
    </source>
</evidence>
<sequence>MGDVARFIAEIEADIRDFERDIQRAIAMAKSLPDDIKVEIDASINEFKAKLLTAEAMAKEFDGKQFTADIKGDTRDVIKDIKEVEVILQKLGATQTDVLVDAETTSALIDLSFVRQILEGLDKAKYDPEIDVDISEALAEIKLVETNLNRLTDVDLDLDIEVYTDISKVLSKLAIVKTELESIDHKRAKAKVDIDTSPFRRGLILADKQLNVFGKKMDTLANDIRTTGTVFANMIKGTMLSSISILVPAIASLVPALMAVLNAVGVVGGGAVGLANAFGIAGAGVVGFGAMAVSALKMVENGTLATTKEVNNYNDALDDLQSAWQKVVQGNQAQIFNTLANAVNTAQVALKGLTPFLNGVSQGMETASAKVLDWAKNSQTASKFFDMMGTTGVRIFNNMLSAAGSFGSGLVAVLTNLAPLTEWVSKGFSNMGKRFNEWANSIEGSKAIQNFTSYVQRNLPLIGQIFGSTFRGIFNLMKAFAPNSELIFQSLANMAGRFEAWSAKIAKSDGFQKFIDYVQQNGPLLIQTLGNIINIIINVATAMAPFASAVLKVVEAFTQWLAKVTEAHPAIGILLGVLSVLGGAFMALYPAITFVKEVILPLISAFRKFIGVSSLAQSAIGLVSSAFGLISAPVLIAIGVITALVGIIVYLWKTNENFRNTVINAWNSIKEGIGNAIEGIKQWLSDLFAKVNETIQPILPILQRLGDFANQALGVLFGGAIQLLLIQLQGLWTMVQVVFTAIGTIISSVIQLIVGLFTALIQFLTGDVSGAWQTLQTTISNVGESIWNGIQSIWNTITQFLFDCYSKITGKTVSSWSQIWGHTTRFLSNIWNSVSSWFTRVVATVGAKMVGALSRIISTGFQWVNSIRQTMANFLNAVVQKFFEVVNACRNGMDRAVSAIRNFFGHFSNVGGYLMKGLANGIRAGIDWVVNAARNVAQSAVNAAKRALGIKSPSRVFMEIGHFTGEGLAIGIHQMTSDVVGEVVNMAEQMERAYAPELNDISATGSFDKDLRAISRNINYTIKDDLEFGVEGKEPAYIYLNLGGNEFQTHADNIRTTSNKPLNLKEVYDV</sequence>
<feature type="transmembrane region" description="Helical" evidence="1">
    <location>
        <begin position="532"/>
        <end position="551"/>
    </location>
</feature>
<feature type="transmembrane region" description="Helical" evidence="1">
    <location>
        <begin position="599"/>
        <end position="620"/>
    </location>
</feature>